<dbReference type="PANTHER" id="PTHR43016">
    <property type="entry name" value="PRESEQUENCE PROTEASE"/>
    <property type="match status" value="1"/>
</dbReference>
<evidence type="ECO:0000256" key="5">
    <source>
        <dbReference type="ARBA" id="ARBA00034552"/>
    </source>
</evidence>
<dbReference type="Pfam" id="PF00675">
    <property type="entry name" value="Peptidase_M16"/>
    <property type="match status" value="1"/>
</dbReference>
<dbReference type="Gene3D" id="3.30.830.10">
    <property type="entry name" value="Metalloenzyme, LuxS/M16 peptidase-like"/>
    <property type="match status" value="4"/>
</dbReference>
<sequence>MAQHSSSQLKPAARRPLRRTTTAVTTVGALAAILLAFILSPDFVHQVMLRASQPSTWAPRSLSLARWRSASTVTNLKQYPAVGERIHGFTLKRAKHFPELELTALHLNHDKTGADYLHVARDDSNNVFTIGFKTNPPDDTGVPHILEHTTLCGSEKYPVRDPFFKMLPRSLSNFMNAFTSSDYTSYPFATINQQDFKNLMSVYLDATLRPFLKASDFTQEGWRIGPENPLEEASANNQLAFKGVVYNEMKGQMSDASYLYYIRFQDHIFPAINNSGGDPQKITDLTHEQLQKFHADHYHPSNAKIFTYGDFPVQDHLREINAQLEKFDKIKVDTDIKVPVSLSKGPQNVNVKGPIDPLVPADMQYKTSTAWLVGDTSDILETFSLGVLSSLLLDGYGSPLYRGLIEAGLGPDWSPNTGHDTSGKIGIFSVGLNGVKKEDVPKVKEALFKTLNETREKGFPQDKIDGILHQLELSLKHKTANFGMGLMSRLKPGWFNGVDPFESLAWNDTVEAFKREHAKGGYLERLMDKWLLNDNTLTFTMEPSESFAQELAAEEASRLASKILETTKQFGTEEEAKKFLEKRELDLLEEQERGRNQDLSCLPTLRVKDISRRKEKKPVRDSALGNVKVQWREAATNGLTYFRAVNVLKDLPDELRELIPLFSDSIMRLGTKNKTMEELEDLIKLKTGGIGVGYHSTTSPKAINEFEEGLVFSGYAFDRNVPAMYELLNTVIRETNFDGPESEKKIRQLLQASASGAVDAVASSGHGYARRFAEAGLTPAARLREQTAGLTQVQLTANLAARGDSESLADVISKLKMIQNLAVANTTNMRVALTCGSESSTTNEQALQKFLSLMPTNATEMPTVSRLTTYPRNAKSFFPLPYQVYYSSLALPTVPYTNGKGAPLQILAQLLTHKHLHHEIREKGGAYGGGAYANGLGGTFGFYSYRDPNPQNTMRIINESGVWARDREWTEGELEEAKLSVFQSVDAPESVSQEGMNRFLSGVDYEMQQKRREQLLDVSIQDVREAAQHFLVDGVAKSNVAILGEKKDWVNKDWEIRDLGMAESP</sequence>
<evidence type="ECO:0000256" key="6">
    <source>
        <dbReference type="ARBA" id="ARBA00045897"/>
    </source>
</evidence>
<dbReference type="InterPro" id="IPR011249">
    <property type="entry name" value="Metalloenz_LuxS/M16"/>
</dbReference>
<keyword evidence="8" id="KW-0472">Membrane</keyword>
<keyword evidence="11" id="KW-1185">Reference proteome</keyword>
<comment type="function">
    <text evidence="6">Degrades mitochondrial transit peptides after their cleavage in the intermembrane space or in the matrix, and presequence peptides; clearance of these peptides is required to keep the presequence processing machinery running. Preferentially cleaves the N-terminal side of paired basic amino acid residues. Also degrades other unstructured peptides. May function as an ATP-dependent peptidase as opposed to a metalloendopeptidase.</text>
</comment>
<evidence type="ECO:0000259" key="9">
    <source>
        <dbReference type="SMART" id="SM01264"/>
    </source>
</evidence>
<feature type="region of interest" description="Disordered" evidence="7">
    <location>
        <begin position="1"/>
        <end position="20"/>
    </location>
</feature>
<reference evidence="10 11" key="1">
    <citation type="submission" date="2024-04" db="EMBL/GenBank/DDBJ databases">
        <title>Phyllosticta paracitricarpa is synonymous to the EU quarantine fungus P. citricarpa based on phylogenomic analyses.</title>
        <authorList>
            <consortium name="Lawrence Berkeley National Laboratory"/>
            <person name="Van Ingen-Buijs V.A."/>
            <person name="Van Westerhoven A.C."/>
            <person name="Haridas S."/>
            <person name="Skiadas P."/>
            <person name="Martin F."/>
            <person name="Groenewald J.Z."/>
            <person name="Crous P.W."/>
            <person name="Seidl M.F."/>
        </authorList>
    </citation>
    <scope>NUCLEOTIDE SEQUENCE [LARGE SCALE GENOMIC DNA]</scope>
    <source>
        <strain evidence="10 11">CBS 122670</strain>
    </source>
</reference>
<comment type="subcellular location">
    <subcellularLocation>
        <location evidence="1">Mitochondrion intermembrane space</location>
    </subcellularLocation>
</comment>
<name>A0ABR1LNB8_9PEZI</name>
<keyword evidence="8" id="KW-0812">Transmembrane</keyword>
<proteinExistence type="inferred from homology"/>
<organism evidence="10 11">
    <name type="scientific">Phyllosticta citricarpa</name>
    <dbReference type="NCBI Taxonomy" id="55181"/>
    <lineage>
        <taxon>Eukaryota</taxon>
        <taxon>Fungi</taxon>
        <taxon>Dikarya</taxon>
        <taxon>Ascomycota</taxon>
        <taxon>Pezizomycotina</taxon>
        <taxon>Dothideomycetes</taxon>
        <taxon>Dothideomycetes incertae sedis</taxon>
        <taxon>Botryosphaeriales</taxon>
        <taxon>Phyllostictaceae</taxon>
        <taxon>Phyllosticta</taxon>
    </lineage>
</organism>
<comment type="caution">
    <text evidence="10">The sequence shown here is derived from an EMBL/GenBank/DDBJ whole genome shotgun (WGS) entry which is preliminary data.</text>
</comment>
<dbReference type="PANTHER" id="PTHR43016:SF13">
    <property type="entry name" value="PRESEQUENCE PROTEASE, MITOCHONDRIAL"/>
    <property type="match status" value="1"/>
</dbReference>
<dbReference type="Proteomes" id="UP001365128">
    <property type="component" value="Unassembled WGS sequence"/>
</dbReference>
<dbReference type="SMART" id="SM01264">
    <property type="entry name" value="M16C_associated"/>
    <property type="match status" value="1"/>
</dbReference>
<protein>
    <recommendedName>
        <fullName evidence="4">Presequence protease, mitochondrial</fullName>
    </recommendedName>
    <alternativeName>
        <fullName evidence="5">Pitrilysin metalloproteinase</fullName>
    </alternativeName>
</protein>
<dbReference type="Pfam" id="PF08367">
    <property type="entry name" value="M16C_assoc"/>
    <property type="match status" value="1"/>
</dbReference>
<dbReference type="SUPFAM" id="SSF63411">
    <property type="entry name" value="LuxS/MPP-like metallohydrolase"/>
    <property type="match status" value="4"/>
</dbReference>
<dbReference type="InterPro" id="IPR011765">
    <property type="entry name" value="Pept_M16_N"/>
</dbReference>
<evidence type="ECO:0000313" key="11">
    <source>
        <dbReference type="Proteomes" id="UP001365128"/>
    </source>
</evidence>
<dbReference type="Pfam" id="PF22516">
    <property type="entry name" value="PreP_C"/>
    <property type="match status" value="1"/>
</dbReference>
<evidence type="ECO:0000313" key="10">
    <source>
        <dbReference type="EMBL" id="KAK7536676.1"/>
    </source>
</evidence>
<evidence type="ECO:0000256" key="2">
    <source>
        <dbReference type="ARBA" id="ARBA00007575"/>
    </source>
</evidence>
<evidence type="ECO:0000256" key="7">
    <source>
        <dbReference type="SAM" id="MobiDB-lite"/>
    </source>
</evidence>
<feature type="domain" description="Peptidase M16C associated" evidence="9">
    <location>
        <begin position="541"/>
        <end position="799"/>
    </location>
</feature>
<keyword evidence="8" id="KW-1133">Transmembrane helix</keyword>
<dbReference type="Pfam" id="PF05193">
    <property type="entry name" value="Peptidase_M16_C"/>
    <property type="match status" value="1"/>
</dbReference>
<gene>
    <name evidence="10" type="ORF">IWX46DRAFT_610110</name>
</gene>
<dbReference type="EMBL" id="JBBPDW010000035">
    <property type="protein sequence ID" value="KAK7536676.1"/>
    <property type="molecule type" value="Genomic_DNA"/>
</dbReference>
<feature type="transmembrane region" description="Helical" evidence="8">
    <location>
        <begin position="21"/>
        <end position="40"/>
    </location>
</feature>
<evidence type="ECO:0000256" key="8">
    <source>
        <dbReference type="SAM" id="Phobius"/>
    </source>
</evidence>
<evidence type="ECO:0000256" key="3">
    <source>
        <dbReference type="ARBA" id="ARBA00011853"/>
    </source>
</evidence>
<comment type="similarity">
    <text evidence="2">Belongs to the peptidase M16 family. PreP subfamily.</text>
</comment>
<accession>A0ABR1LNB8</accession>
<evidence type="ECO:0000256" key="1">
    <source>
        <dbReference type="ARBA" id="ARBA00004569"/>
    </source>
</evidence>
<evidence type="ECO:0000256" key="4">
    <source>
        <dbReference type="ARBA" id="ARBA00020167"/>
    </source>
</evidence>
<comment type="subunit">
    <text evidence="3">Monomer and homodimer; homodimerization is induced by binding of the substrate.</text>
</comment>
<dbReference type="InterPro" id="IPR007863">
    <property type="entry name" value="Peptidase_M16_C"/>
</dbReference>
<dbReference type="InterPro" id="IPR055130">
    <property type="entry name" value="PreP_C"/>
</dbReference>
<dbReference type="InterPro" id="IPR013578">
    <property type="entry name" value="Peptidase_M16C_assoc"/>
</dbReference>